<reference evidence="2 3" key="1">
    <citation type="submission" date="2019-06" db="EMBL/GenBank/DDBJ databases">
        <title>Draft genome sequence of the filamentous fungus Phialemoniopsis curvata isolated from diesel fuel.</title>
        <authorList>
            <person name="Varaljay V.A."/>
            <person name="Lyon W.J."/>
            <person name="Crouch A.L."/>
            <person name="Drake C.E."/>
            <person name="Hollomon J.M."/>
            <person name="Nadeau L.J."/>
            <person name="Nunn H.S."/>
            <person name="Stevenson B.S."/>
            <person name="Bojanowski C.L."/>
            <person name="Crookes-Goodson W.J."/>
        </authorList>
    </citation>
    <scope>NUCLEOTIDE SEQUENCE [LARGE SCALE GENOMIC DNA]</scope>
    <source>
        <strain evidence="2 3">D216</strain>
    </source>
</reference>
<dbReference type="InterPro" id="IPR052895">
    <property type="entry name" value="HetReg/Transcr_Mod"/>
</dbReference>
<dbReference type="STRING" id="1093900.A0A507B9C0"/>
<dbReference type="OrthoDB" id="3553147at2759"/>
<protein>
    <recommendedName>
        <fullName evidence="1">Heterokaryon incompatibility domain-containing protein</fullName>
    </recommendedName>
</protein>
<dbReference type="Pfam" id="PF06985">
    <property type="entry name" value="HET"/>
    <property type="match status" value="1"/>
</dbReference>
<dbReference type="EMBL" id="SKBQ01000001">
    <property type="protein sequence ID" value="TPX15756.1"/>
    <property type="molecule type" value="Genomic_DNA"/>
</dbReference>
<evidence type="ECO:0000259" key="1">
    <source>
        <dbReference type="Pfam" id="PF06985"/>
    </source>
</evidence>
<feature type="domain" description="Heterokaryon incompatibility" evidence="1">
    <location>
        <begin position="47"/>
        <end position="193"/>
    </location>
</feature>
<accession>A0A507B9C0</accession>
<name>A0A507B9C0_9PEZI</name>
<proteinExistence type="predicted"/>
<dbReference type="GeneID" id="41967537"/>
<comment type="caution">
    <text evidence="2">The sequence shown here is derived from an EMBL/GenBank/DDBJ whole genome shotgun (WGS) entry which is preliminary data.</text>
</comment>
<dbReference type="AlphaFoldDB" id="A0A507B9C0"/>
<dbReference type="PANTHER" id="PTHR24148:SF73">
    <property type="entry name" value="HET DOMAIN PROTEIN (AFU_ORTHOLOGUE AFUA_8G01020)"/>
    <property type="match status" value="1"/>
</dbReference>
<dbReference type="InParanoid" id="A0A507B9C0"/>
<evidence type="ECO:0000313" key="2">
    <source>
        <dbReference type="EMBL" id="TPX15756.1"/>
    </source>
</evidence>
<organism evidence="2 3">
    <name type="scientific">Thyridium curvatum</name>
    <dbReference type="NCBI Taxonomy" id="1093900"/>
    <lineage>
        <taxon>Eukaryota</taxon>
        <taxon>Fungi</taxon>
        <taxon>Dikarya</taxon>
        <taxon>Ascomycota</taxon>
        <taxon>Pezizomycotina</taxon>
        <taxon>Sordariomycetes</taxon>
        <taxon>Sordariomycetidae</taxon>
        <taxon>Thyridiales</taxon>
        <taxon>Thyridiaceae</taxon>
        <taxon>Thyridium</taxon>
    </lineage>
</organism>
<dbReference type="Proteomes" id="UP000319257">
    <property type="component" value="Unassembled WGS sequence"/>
</dbReference>
<dbReference type="PANTHER" id="PTHR24148">
    <property type="entry name" value="ANKYRIN REPEAT DOMAIN-CONTAINING PROTEIN 39 HOMOLOG-RELATED"/>
    <property type="match status" value="1"/>
</dbReference>
<sequence>MRQNTSCYGTLDEDQREIRLFELLPGEKDDALRGRLTTVSLDANPQYDAVSYVWGDPQLRFPLIINDGQTILITESLQVALPCLRLKDEPRVLWIDAICINQGDDQERGHQVGMMKDVYSRARCVRIWMDVDVDLTSPAFHAAQQLKASRNCFQFDDESSRSSDLGQTKELTDHEPEFWAPMHKIFAHTYWERHLLRHNEDVYSVREARKLLFYTMSVGFWVMRKQYKVRSAVPTLLRLFLRSMGLKTSDPRDWVYGFVGLALGYHEGDFAPDYTLTRFQTYSLVVKHYVRKYQSVDFLCYYLSGSTDRSLPTWLPMHEALLLTTDFASKSTAVPVSSDIVEFDGRLMALRGIRCNRVSCRAADPNFSMTISELITQLEAISAELGVESDPFASAPFLELLESWALGDVKLEDLSRDEFRDHVVDLIGLVSSEGLEDSDPMDVESSLGPDLEHPENRTLKFFILGLHRLAHRDGEQAAGRLLVRLQGPPRAAGGTRSGSCSAAPCPWSCAQAGLADTWWSGPRSSPA</sequence>
<dbReference type="RefSeq" id="XP_030997467.1">
    <property type="nucleotide sequence ID" value="XM_031143890.1"/>
</dbReference>
<keyword evidence="3" id="KW-1185">Reference proteome</keyword>
<dbReference type="InterPro" id="IPR010730">
    <property type="entry name" value="HET"/>
</dbReference>
<evidence type="ECO:0000313" key="3">
    <source>
        <dbReference type="Proteomes" id="UP000319257"/>
    </source>
</evidence>
<gene>
    <name evidence="2" type="ORF">E0L32_000090</name>
</gene>